<evidence type="ECO:0000313" key="3">
    <source>
        <dbReference type="EMBL" id="KAL2916516.1"/>
    </source>
</evidence>
<comment type="caution">
    <text evidence="3">The sequence shown here is derived from an EMBL/GenBank/DDBJ whole genome shotgun (WGS) entry which is preliminary data.</text>
</comment>
<sequence length="98" mass="12083">MSPLRPRVVALYKQLLYIGREYPLGYEYFRDRLKKAFIKKRDLTDSAEIEKAIKHGEFVYKELEMLWFLRKYRAMRRNYVDEEQDAKIRALLQEYEKL</sequence>
<organism evidence="3 4">
    <name type="scientific">Polyrhizophydium stewartii</name>
    <dbReference type="NCBI Taxonomy" id="2732419"/>
    <lineage>
        <taxon>Eukaryota</taxon>
        <taxon>Fungi</taxon>
        <taxon>Fungi incertae sedis</taxon>
        <taxon>Chytridiomycota</taxon>
        <taxon>Chytridiomycota incertae sedis</taxon>
        <taxon>Chytridiomycetes</taxon>
        <taxon>Rhizophydiales</taxon>
        <taxon>Rhizophydiales incertae sedis</taxon>
        <taxon>Polyrhizophydium</taxon>
    </lineage>
</organism>
<name>A0ABR4NAP1_9FUNG</name>
<comment type="similarity">
    <text evidence="1">Belongs to the complex I LYR family.</text>
</comment>
<evidence type="ECO:0000259" key="2">
    <source>
        <dbReference type="Pfam" id="PF05347"/>
    </source>
</evidence>
<accession>A0ABR4NAP1</accession>
<dbReference type="EMBL" id="JADGIZ020000016">
    <property type="protein sequence ID" value="KAL2916516.1"/>
    <property type="molecule type" value="Genomic_DNA"/>
</dbReference>
<reference evidence="3 4" key="1">
    <citation type="submission" date="2023-09" db="EMBL/GenBank/DDBJ databases">
        <title>Pangenome analysis of Batrachochytrium dendrobatidis and related Chytrids.</title>
        <authorList>
            <person name="Yacoub M.N."/>
            <person name="Stajich J.E."/>
            <person name="James T.Y."/>
        </authorList>
    </citation>
    <scope>NUCLEOTIDE SEQUENCE [LARGE SCALE GENOMIC DNA]</scope>
    <source>
        <strain evidence="3 4">JEL0888</strain>
    </source>
</reference>
<feature type="domain" description="Complex 1 LYR protein" evidence="2">
    <location>
        <begin position="7"/>
        <end position="58"/>
    </location>
</feature>
<dbReference type="Proteomes" id="UP001527925">
    <property type="component" value="Unassembled WGS sequence"/>
</dbReference>
<evidence type="ECO:0000313" key="4">
    <source>
        <dbReference type="Proteomes" id="UP001527925"/>
    </source>
</evidence>
<dbReference type="InterPro" id="IPR008011">
    <property type="entry name" value="Complex1_LYR_dom"/>
</dbReference>
<dbReference type="PANTHER" id="PTHR21024:SF0">
    <property type="entry name" value="ELECTRON TRANSFER FLAVOPROTEIN REGULATORY FACTOR 1"/>
    <property type="match status" value="1"/>
</dbReference>
<dbReference type="PANTHER" id="PTHR21024">
    <property type="entry name" value="GROWTH HORMONE-INDUCIBLE SOLUBLE PROTEIN-RELATED"/>
    <property type="match status" value="1"/>
</dbReference>
<keyword evidence="4" id="KW-1185">Reference proteome</keyword>
<dbReference type="InterPro" id="IPR045296">
    <property type="entry name" value="Complex1_LYR_ETFRF1_LYRM5"/>
</dbReference>
<evidence type="ECO:0000256" key="1">
    <source>
        <dbReference type="ARBA" id="ARBA00009508"/>
    </source>
</evidence>
<dbReference type="InterPro" id="IPR052000">
    <property type="entry name" value="ETFRF1"/>
</dbReference>
<proteinExistence type="inferred from homology"/>
<dbReference type="CDD" id="cd20265">
    <property type="entry name" value="Complex1_LYR_ETFRF1_LYRM5"/>
    <property type="match status" value="1"/>
</dbReference>
<dbReference type="Pfam" id="PF05347">
    <property type="entry name" value="Complex1_LYR"/>
    <property type="match status" value="1"/>
</dbReference>
<protein>
    <recommendedName>
        <fullName evidence="2">Complex 1 LYR protein domain-containing protein</fullName>
    </recommendedName>
</protein>
<gene>
    <name evidence="3" type="ORF">HK105_203949</name>
</gene>